<gene>
    <name evidence="3" type="ORF">HOLleu_41163</name>
</gene>
<sequence>MLLHVLIHIGFPVVALCQEWVSDKSGHIPQYAFRGGSQDGYSTYVCMDTVHGEPSSGKVNSRLGSCKIAWGNKEYSESYYSVLIHPPWATYTLHWETGHSKGSVPSGAVRVGSGIYVGRYKRDGEYIPGKIVSKHKALFYGYKGKEYDVRKGYESLVMTPRPISYYEIYDVIYDLESATETIAPDSQFITKKEVKNASPYLMSSTVSLEYTKTSSHSWTMAGSYKLERGKKTKVRAGVPRYAGVKHTWYEDETYTYSFKYGEDVTRTMKTSHEVTVRQPPFSDLYVSMVAKEAVVNVPFVATVKIVFNNGATYRFYKVPGAYDDIHQTSFETHVDDALPSDETKSNALKPSAVTSS</sequence>
<dbReference type="SUPFAM" id="SSF56973">
    <property type="entry name" value="Aerolisin/ETX pore-forming domain"/>
    <property type="match status" value="1"/>
</dbReference>
<feature type="region of interest" description="Disordered" evidence="1">
    <location>
        <begin position="336"/>
        <end position="356"/>
    </location>
</feature>
<evidence type="ECO:0000313" key="3">
    <source>
        <dbReference type="EMBL" id="KAJ8019529.1"/>
    </source>
</evidence>
<evidence type="ECO:0000313" key="4">
    <source>
        <dbReference type="Proteomes" id="UP001152320"/>
    </source>
</evidence>
<organism evidence="3 4">
    <name type="scientific">Holothuria leucospilota</name>
    <name type="common">Black long sea cucumber</name>
    <name type="synonym">Mertensiothuria leucospilota</name>
    <dbReference type="NCBI Taxonomy" id="206669"/>
    <lineage>
        <taxon>Eukaryota</taxon>
        <taxon>Metazoa</taxon>
        <taxon>Echinodermata</taxon>
        <taxon>Eleutherozoa</taxon>
        <taxon>Echinozoa</taxon>
        <taxon>Holothuroidea</taxon>
        <taxon>Aspidochirotacea</taxon>
        <taxon>Aspidochirotida</taxon>
        <taxon>Holothuriidae</taxon>
        <taxon>Holothuria</taxon>
    </lineage>
</organism>
<dbReference type="AlphaFoldDB" id="A0A9Q0YFH5"/>
<keyword evidence="2" id="KW-0732">Signal</keyword>
<dbReference type="PANTHER" id="PTHR31649">
    <property type="entry name" value="AGAP009604-PA"/>
    <property type="match status" value="1"/>
</dbReference>
<feature type="signal peptide" evidence="2">
    <location>
        <begin position="1"/>
        <end position="17"/>
    </location>
</feature>
<proteinExistence type="predicted"/>
<name>A0A9Q0YFH5_HOLLE</name>
<dbReference type="InterPro" id="IPR006616">
    <property type="entry name" value="DM9_repeat"/>
</dbReference>
<dbReference type="OrthoDB" id="2142040at2759"/>
<evidence type="ECO:0000256" key="1">
    <source>
        <dbReference type="SAM" id="MobiDB-lite"/>
    </source>
</evidence>
<accession>A0A9Q0YFH5</accession>
<dbReference type="EMBL" id="JAIZAY010000023">
    <property type="protein sequence ID" value="KAJ8019529.1"/>
    <property type="molecule type" value="Genomic_DNA"/>
</dbReference>
<dbReference type="Proteomes" id="UP001152320">
    <property type="component" value="Chromosome 23"/>
</dbReference>
<dbReference type="Gene3D" id="2.170.15.10">
    <property type="entry name" value="Proaerolysin, chain A, domain 3"/>
    <property type="match status" value="1"/>
</dbReference>
<dbReference type="PANTHER" id="PTHR31649:SF1">
    <property type="entry name" value="FARNESOIC ACID O-METHYL TRANSFERASE DOMAIN-CONTAINING PROTEIN"/>
    <property type="match status" value="1"/>
</dbReference>
<feature type="chain" id="PRO_5040114825" evidence="2">
    <location>
        <begin position="18"/>
        <end position="356"/>
    </location>
</feature>
<comment type="caution">
    <text evidence="3">The sequence shown here is derived from an EMBL/GenBank/DDBJ whole genome shotgun (WGS) entry which is preliminary data.</text>
</comment>
<dbReference type="SMART" id="SM00696">
    <property type="entry name" value="DM9"/>
    <property type="match status" value="2"/>
</dbReference>
<protein>
    <submittedName>
        <fullName evidence="3">Natterin-3</fullName>
    </submittedName>
</protein>
<dbReference type="Pfam" id="PF11901">
    <property type="entry name" value="DM9"/>
    <property type="match status" value="1"/>
</dbReference>
<reference evidence="3" key="1">
    <citation type="submission" date="2021-10" db="EMBL/GenBank/DDBJ databases">
        <title>Tropical sea cucumber genome reveals ecological adaptation and Cuvierian tubules defense mechanism.</title>
        <authorList>
            <person name="Chen T."/>
        </authorList>
    </citation>
    <scope>NUCLEOTIDE SEQUENCE</scope>
    <source>
        <strain evidence="3">Nanhai2018</strain>
        <tissue evidence="3">Muscle</tissue>
    </source>
</reference>
<feature type="compositionally biased region" description="Polar residues" evidence="1">
    <location>
        <begin position="345"/>
        <end position="356"/>
    </location>
</feature>
<evidence type="ECO:0000256" key="2">
    <source>
        <dbReference type="SAM" id="SignalP"/>
    </source>
</evidence>
<keyword evidence="4" id="KW-1185">Reference proteome</keyword>